<feature type="chain" id="PRO_5037991588" evidence="1">
    <location>
        <begin position="22"/>
        <end position="432"/>
    </location>
</feature>
<dbReference type="RefSeq" id="WP_200591789.1">
    <property type="nucleotide sequence ID" value="NZ_JAEPBG010000003.1"/>
</dbReference>
<dbReference type="EMBL" id="JAEPBG010000003">
    <property type="protein sequence ID" value="MBK4735028.1"/>
    <property type="molecule type" value="Genomic_DNA"/>
</dbReference>
<keyword evidence="1" id="KW-0732">Signal</keyword>
<dbReference type="GO" id="GO:0015562">
    <property type="term" value="F:efflux transmembrane transporter activity"/>
    <property type="evidence" value="ECO:0007669"/>
    <property type="project" value="InterPro"/>
</dbReference>
<evidence type="ECO:0000256" key="1">
    <source>
        <dbReference type="SAM" id="SignalP"/>
    </source>
</evidence>
<gene>
    <name evidence="2" type="ORF">JJB74_10450</name>
</gene>
<dbReference type="SUPFAM" id="SSF56954">
    <property type="entry name" value="Outer membrane efflux proteins (OEP)"/>
    <property type="match status" value="1"/>
</dbReference>
<accession>A0A934W714</accession>
<keyword evidence="3" id="KW-1185">Reference proteome</keyword>
<dbReference type="AlphaFoldDB" id="A0A934W714"/>
<protein>
    <submittedName>
        <fullName evidence="2">TolC family protein</fullName>
    </submittedName>
</protein>
<proteinExistence type="predicted"/>
<dbReference type="Proteomes" id="UP000622890">
    <property type="component" value="Unassembled WGS sequence"/>
</dbReference>
<reference evidence="2" key="1">
    <citation type="submission" date="2021-01" db="EMBL/GenBank/DDBJ databases">
        <title>Genome sequence of strain Noviherbaspirillum sp. DKR-6.</title>
        <authorList>
            <person name="Chaudhary D.K."/>
        </authorList>
    </citation>
    <scope>NUCLEOTIDE SEQUENCE</scope>
    <source>
        <strain evidence="2">DKR-6</strain>
    </source>
</reference>
<feature type="signal peptide" evidence="1">
    <location>
        <begin position="1"/>
        <end position="21"/>
    </location>
</feature>
<sequence>MKRFRSRIALAVLLLPCLARATEADMPYPQALPPVEQARRALARQPLVAAARAGVAQEEAGRTALLAGSNEWTVRATSQRRNVINDRNYQENGIALERPLRLPSKAGKDAQLGDGGVRLAELRLADAWHEAARALMKSWFDWLREARAATRLEQNAQLLDRQLQIVNQRVRAGDAPRMEIALAQTERDRAQAAAMAAAQRRALLEAAIAGRYPELAATPPEALPEPASLAASPQAWRERILADNHELEVAQAEAAQARLAAERTALDGKPDPTLGVHYIEERGRQERILGMSLSFAIPGAARGAQARAGWSRAAQAEERAQEARMKVETEAMAGALRAASTQALWQQLAAIACQAEDYAGLAARAYALGELPLNDTLLARRQALDALTNAEQAQIDALEAQARLLLDAHRIWSLEDMEDAKEVKPQAVPGAQ</sequence>
<organism evidence="2 3">
    <name type="scientific">Noviherbaspirillum pedocola</name>
    <dbReference type="NCBI Taxonomy" id="2801341"/>
    <lineage>
        <taxon>Bacteria</taxon>
        <taxon>Pseudomonadati</taxon>
        <taxon>Pseudomonadota</taxon>
        <taxon>Betaproteobacteria</taxon>
        <taxon>Burkholderiales</taxon>
        <taxon>Oxalobacteraceae</taxon>
        <taxon>Noviherbaspirillum</taxon>
    </lineage>
</organism>
<dbReference type="Gene3D" id="1.20.1600.10">
    <property type="entry name" value="Outer membrane efflux proteins (OEP)"/>
    <property type="match status" value="1"/>
</dbReference>
<evidence type="ECO:0000313" key="2">
    <source>
        <dbReference type="EMBL" id="MBK4735028.1"/>
    </source>
</evidence>
<evidence type="ECO:0000313" key="3">
    <source>
        <dbReference type="Proteomes" id="UP000622890"/>
    </source>
</evidence>
<name>A0A934W714_9BURK</name>
<comment type="caution">
    <text evidence="2">The sequence shown here is derived from an EMBL/GenBank/DDBJ whole genome shotgun (WGS) entry which is preliminary data.</text>
</comment>